<comment type="caution">
    <text evidence="1">The sequence shown here is derived from an EMBL/GenBank/DDBJ whole genome shotgun (WGS) entry which is preliminary data.</text>
</comment>
<proteinExistence type="predicted"/>
<name>A0ABN7WRY5_GIGMA</name>
<protein>
    <submittedName>
        <fullName evidence="1">15714_t:CDS:1</fullName>
    </submittedName>
</protein>
<evidence type="ECO:0000313" key="2">
    <source>
        <dbReference type="Proteomes" id="UP000789901"/>
    </source>
</evidence>
<accession>A0ABN7WRY5</accession>
<evidence type="ECO:0000313" key="1">
    <source>
        <dbReference type="EMBL" id="CAG8838883.1"/>
    </source>
</evidence>
<gene>
    <name evidence="1" type="ORF">GMARGA_LOCUS34197</name>
</gene>
<reference evidence="1 2" key="1">
    <citation type="submission" date="2021-06" db="EMBL/GenBank/DDBJ databases">
        <authorList>
            <person name="Kallberg Y."/>
            <person name="Tangrot J."/>
            <person name="Rosling A."/>
        </authorList>
    </citation>
    <scope>NUCLEOTIDE SEQUENCE [LARGE SCALE GENOMIC DNA]</scope>
    <source>
        <strain evidence="1 2">120-4 pot B 10/14</strain>
    </source>
</reference>
<dbReference type="Proteomes" id="UP000789901">
    <property type="component" value="Unassembled WGS sequence"/>
</dbReference>
<keyword evidence="2" id="KW-1185">Reference proteome</keyword>
<feature type="non-terminal residue" evidence="1">
    <location>
        <position position="1"/>
    </location>
</feature>
<dbReference type="EMBL" id="CAJVQB010059209">
    <property type="protein sequence ID" value="CAG8838883.1"/>
    <property type="molecule type" value="Genomic_DNA"/>
</dbReference>
<sequence length="79" mass="8498">FGNGCTIVGDSWFGSPKLCLLLIENGLYIAVVNSTHLIVASLKDQKPQCIIAIASTTTQGDEVEHIVKKHNNSSLVKFA</sequence>
<organism evidence="1 2">
    <name type="scientific">Gigaspora margarita</name>
    <dbReference type="NCBI Taxonomy" id="4874"/>
    <lineage>
        <taxon>Eukaryota</taxon>
        <taxon>Fungi</taxon>
        <taxon>Fungi incertae sedis</taxon>
        <taxon>Mucoromycota</taxon>
        <taxon>Glomeromycotina</taxon>
        <taxon>Glomeromycetes</taxon>
        <taxon>Diversisporales</taxon>
        <taxon>Gigasporaceae</taxon>
        <taxon>Gigaspora</taxon>
    </lineage>
</organism>